<feature type="transmembrane region" description="Helical" evidence="1">
    <location>
        <begin position="84"/>
        <end position="105"/>
    </location>
</feature>
<dbReference type="Pfam" id="PF02592">
    <property type="entry name" value="Vut_1"/>
    <property type="match status" value="1"/>
</dbReference>
<keyword evidence="1" id="KW-0813">Transport</keyword>
<dbReference type="PANTHER" id="PTHR34300">
    <property type="entry name" value="QUEUOSINE PRECURSOR TRANSPORTER-RELATED"/>
    <property type="match status" value="1"/>
</dbReference>
<dbReference type="RefSeq" id="WP_097011567.1">
    <property type="nucleotide sequence ID" value="NZ_LT907975.1"/>
</dbReference>
<comment type="subcellular location">
    <subcellularLocation>
        <location evidence="1">Cell membrane</location>
        <topology evidence="1">Multi-pass membrane protein</topology>
    </subcellularLocation>
</comment>
<feature type="transmembrane region" description="Helical" evidence="1">
    <location>
        <begin position="29"/>
        <end position="45"/>
    </location>
</feature>
<dbReference type="KEGG" id="pprf:DPRO_1629"/>
<feature type="transmembrane region" description="Helical" evidence="1">
    <location>
        <begin position="171"/>
        <end position="190"/>
    </location>
</feature>
<keyword evidence="1" id="KW-1133">Transmembrane helix</keyword>
<feature type="transmembrane region" description="Helical" evidence="1">
    <location>
        <begin position="51"/>
        <end position="72"/>
    </location>
</feature>
<feature type="transmembrane region" description="Helical" evidence="1">
    <location>
        <begin position="196"/>
        <end position="216"/>
    </location>
</feature>
<evidence type="ECO:0000313" key="3">
    <source>
        <dbReference type="Proteomes" id="UP000219215"/>
    </source>
</evidence>
<accession>A0A2C8F7V5</accession>
<dbReference type="EMBL" id="LT907975">
    <property type="protein sequence ID" value="SOB58528.1"/>
    <property type="molecule type" value="Genomic_DNA"/>
</dbReference>
<name>A0A2C8F7V5_9BACT</name>
<dbReference type="InterPro" id="IPR003744">
    <property type="entry name" value="YhhQ"/>
</dbReference>
<feature type="transmembrane region" description="Helical" evidence="1">
    <location>
        <begin position="6"/>
        <end position="24"/>
    </location>
</feature>
<keyword evidence="1" id="KW-0812">Transmembrane</keyword>
<keyword evidence="1" id="KW-1003">Cell membrane</keyword>
<dbReference type="NCBIfam" id="TIGR00697">
    <property type="entry name" value="queuosine precursor transporter"/>
    <property type="match status" value="1"/>
</dbReference>
<organism evidence="2 3">
    <name type="scientific">Pseudodesulfovibrio profundus</name>
    <dbReference type="NCBI Taxonomy" id="57320"/>
    <lineage>
        <taxon>Bacteria</taxon>
        <taxon>Pseudomonadati</taxon>
        <taxon>Thermodesulfobacteriota</taxon>
        <taxon>Desulfovibrionia</taxon>
        <taxon>Desulfovibrionales</taxon>
        <taxon>Desulfovibrionaceae</taxon>
    </lineage>
</organism>
<dbReference type="HAMAP" id="MF_02088">
    <property type="entry name" value="Q_prec_transport"/>
    <property type="match status" value="1"/>
</dbReference>
<protein>
    <recommendedName>
        <fullName evidence="1">Probable queuosine precursor transporter</fullName>
        <shortName evidence="1">Q precursor transporter</shortName>
    </recommendedName>
</protein>
<feature type="transmembrane region" description="Helical" evidence="1">
    <location>
        <begin position="117"/>
        <end position="137"/>
    </location>
</feature>
<dbReference type="OrthoDB" id="7065604at2"/>
<evidence type="ECO:0000313" key="2">
    <source>
        <dbReference type="EMBL" id="SOB58528.1"/>
    </source>
</evidence>
<dbReference type="Proteomes" id="UP000219215">
    <property type="component" value="Chromosome DPRO"/>
</dbReference>
<keyword evidence="1" id="KW-0472">Membrane</keyword>
<gene>
    <name evidence="2" type="primary">ypdP</name>
    <name evidence="2" type="ORF">DPRO_1629</name>
</gene>
<dbReference type="GO" id="GO:0022857">
    <property type="term" value="F:transmembrane transporter activity"/>
    <property type="evidence" value="ECO:0007669"/>
    <property type="project" value="UniProtKB-UniRule"/>
</dbReference>
<dbReference type="GO" id="GO:0005886">
    <property type="term" value="C:plasma membrane"/>
    <property type="evidence" value="ECO:0007669"/>
    <property type="project" value="UniProtKB-SubCell"/>
</dbReference>
<proteinExistence type="inferred from homology"/>
<dbReference type="AlphaFoldDB" id="A0A2C8F7V5"/>
<reference evidence="3" key="1">
    <citation type="submission" date="2017-09" db="EMBL/GenBank/DDBJ databases">
        <authorList>
            <person name="Regsiter A."/>
            <person name="William W."/>
        </authorList>
    </citation>
    <scope>NUCLEOTIDE SEQUENCE [LARGE SCALE GENOMIC DNA]</scope>
    <source>
        <strain evidence="3">500-1</strain>
    </source>
</reference>
<evidence type="ECO:0000256" key="1">
    <source>
        <dbReference type="HAMAP-Rule" id="MF_02088"/>
    </source>
</evidence>
<comment type="function">
    <text evidence="1">Involved in the import of queuosine (Q) precursors, required for Q precursor salvage.</text>
</comment>
<comment type="similarity">
    <text evidence="1">Belongs to the vitamin uptake transporter (VUT/ECF) (TC 2.A.88) family. Q precursor transporter subfamily.</text>
</comment>
<keyword evidence="3" id="KW-1185">Reference proteome</keyword>
<dbReference type="PANTHER" id="PTHR34300:SF2">
    <property type="entry name" value="QUEUOSINE PRECURSOR TRANSPORTER-RELATED"/>
    <property type="match status" value="1"/>
</dbReference>
<sequence>MNETLWILFALVDLCMVLAVYRFFGRVGLFGLMVFNLLLCNIQVLKTVELFGLTTTLGNVLYASVFLATDLLSEFYGKKEAQKGVLLGFVTLLMMVGYMQIALLFQPATDDFAQPHLQALFGFMPRIALASMFAYLVSQMHDVWAFHAIKQRTGGKMLWLRNNASTMISQFLDSAIFCTIAFWGVFPLNIFMEIMLSTYIIKVAVAALDTPFIYLAKRLFRKDHPAAKEA</sequence>